<evidence type="ECO:0000259" key="4">
    <source>
        <dbReference type="PROSITE" id="PS50893"/>
    </source>
</evidence>
<evidence type="ECO:0000256" key="2">
    <source>
        <dbReference type="ARBA" id="ARBA00022741"/>
    </source>
</evidence>
<dbReference type="AlphaFoldDB" id="A0A6J4P070"/>
<evidence type="ECO:0000313" key="5">
    <source>
        <dbReference type="EMBL" id="CAA9397349.1"/>
    </source>
</evidence>
<dbReference type="EMBL" id="CADCUQ010000343">
    <property type="protein sequence ID" value="CAA9397349.1"/>
    <property type="molecule type" value="Genomic_DNA"/>
</dbReference>
<dbReference type="SUPFAM" id="SSF52540">
    <property type="entry name" value="P-loop containing nucleoside triphosphate hydrolases"/>
    <property type="match status" value="1"/>
</dbReference>
<evidence type="ECO:0000256" key="1">
    <source>
        <dbReference type="ARBA" id="ARBA00022448"/>
    </source>
</evidence>
<dbReference type="Gene3D" id="3.40.50.300">
    <property type="entry name" value="P-loop containing nucleotide triphosphate hydrolases"/>
    <property type="match status" value="1"/>
</dbReference>
<proteinExistence type="predicted"/>
<dbReference type="SMART" id="SM00382">
    <property type="entry name" value="AAA"/>
    <property type="match status" value="1"/>
</dbReference>
<organism evidence="5">
    <name type="scientific">uncultured Phycisphaerae bacterium</name>
    <dbReference type="NCBI Taxonomy" id="904963"/>
    <lineage>
        <taxon>Bacteria</taxon>
        <taxon>Pseudomonadati</taxon>
        <taxon>Planctomycetota</taxon>
        <taxon>Phycisphaerae</taxon>
        <taxon>environmental samples</taxon>
    </lineage>
</organism>
<dbReference type="InterPro" id="IPR003439">
    <property type="entry name" value="ABC_transporter-like_ATP-bd"/>
</dbReference>
<dbReference type="GO" id="GO:0016887">
    <property type="term" value="F:ATP hydrolysis activity"/>
    <property type="evidence" value="ECO:0007669"/>
    <property type="project" value="InterPro"/>
</dbReference>
<protein>
    <submittedName>
        <fullName evidence="5">Molybdenum transport ATP-binding protein ModC</fullName>
    </submittedName>
</protein>
<dbReference type="GO" id="GO:0043190">
    <property type="term" value="C:ATP-binding cassette (ABC) transporter complex"/>
    <property type="evidence" value="ECO:0007669"/>
    <property type="project" value="InterPro"/>
</dbReference>
<dbReference type="InterPro" id="IPR027417">
    <property type="entry name" value="P-loop_NTPase"/>
</dbReference>
<dbReference type="GO" id="GO:0005524">
    <property type="term" value="F:ATP binding"/>
    <property type="evidence" value="ECO:0007669"/>
    <property type="project" value="UniProtKB-KW"/>
</dbReference>
<gene>
    <name evidence="5" type="ORF">AVDCRST_MAG64-1499</name>
</gene>
<keyword evidence="3 5" id="KW-0067">ATP-binding</keyword>
<accession>A0A6J4P070</accession>
<dbReference type="FunFam" id="3.40.50.300:FF:000042">
    <property type="entry name" value="Maltose/maltodextrin ABC transporter, ATP-binding protein"/>
    <property type="match status" value="1"/>
</dbReference>
<dbReference type="Pfam" id="PF00005">
    <property type="entry name" value="ABC_tran"/>
    <property type="match status" value="1"/>
</dbReference>
<dbReference type="PROSITE" id="PS50893">
    <property type="entry name" value="ABC_TRANSPORTER_2"/>
    <property type="match status" value="1"/>
</dbReference>
<name>A0A6J4P070_9BACT</name>
<feature type="domain" description="ABC transporter" evidence="4">
    <location>
        <begin position="4"/>
        <end position="234"/>
    </location>
</feature>
<dbReference type="PANTHER" id="PTHR42781:SF4">
    <property type="entry name" value="SPERMIDINE_PUTRESCINE IMPORT ATP-BINDING PROTEIN POTA"/>
    <property type="match status" value="1"/>
</dbReference>
<dbReference type="PROSITE" id="PS00211">
    <property type="entry name" value="ABC_TRANSPORTER_1"/>
    <property type="match status" value="1"/>
</dbReference>
<dbReference type="InterPro" id="IPR013611">
    <property type="entry name" value="Transp-assoc_OB_typ2"/>
</dbReference>
<dbReference type="Pfam" id="PF08402">
    <property type="entry name" value="TOBE_2"/>
    <property type="match status" value="1"/>
</dbReference>
<dbReference type="InterPro" id="IPR003593">
    <property type="entry name" value="AAA+_ATPase"/>
</dbReference>
<keyword evidence="2" id="KW-0547">Nucleotide-binding</keyword>
<dbReference type="InterPro" id="IPR008995">
    <property type="entry name" value="Mo/tungstate-bd_C_term_dom"/>
</dbReference>
<dbReference type="Gene3D" id="2.40.50.100">
    <property type="match status" value="1"/>
</dbReference>
<dbReference type="SUPFAM" id="SSF50331">
    <property type="entry name" value="MOP-like"/>
    <property type="match status" value="1"/>
</dbReference>
<dbReference type="InterPro" id="IPR017871">
    <property type="entry name" value="ABC_transporter-like_CS"/>
</dbReference>
<keyword evidence="1" id="KW-0813">Transport</keyword>
<sequence>MTSVRLDHITKSFGQTVALADIDLTINAGELFFLLGPSGCGKSTLLRLIAGLHDPTGGRIWFNDRDVTPLGTDKRNAVMCFQSYALWPHMSVRENVRFGLAVRKQPKAEQDRRVDEVLSLVQMTPYADRKPNQLSGGQQQRVALARALAVNPDCLLLDEPLSNLDAKLRHEMRAEIRRICKTTGFTTIYVTHDMKEALSVADRIAVMQDGRVAQVGTPGDLYHRPANSFVADFIGHTNLLPGRVLGTDGGRCEIETPAGRVVSAAGANGSATPADARVVVSIRPEQMQVARRNGQPADVAGSPALNRFTGRVLETTFLGEASEHVLAVNQQKVRVIAAPPLFDVPAELTVEFDPEDVVVLKE</sequence>
<dbReference type="GO" id="GO:0140359">
    <property type="term" value="F:ABC-type transporter activity"/>
    <property type="evidence" value="ECO:0007669"/>
    <property type="project" value="UniProtKB-ARBA"/>
</dbReference>
<evidence type="ECO:0000256" key="3">
    <source>
        <dbReference type="ARBA" id="ARBA00022840"/>
    </source>
</evidence>
<reference evidence="5" key="1">
    <citation type="submission" date="2020-02" db="EMBL/GenBank/DDBJ databases">
        <authorList>
            <person name="Meier V. D."/>
        </authorList>
    </citation>
    <scope>NUCLEOTIDE SEQUENCE</scope>
    <source>
        <strain evidence="5">AVDCRST_MAG64</strain>
    </source>
</reference>
<dbReference type="PANTHER" id="PTHR42781">
    <property type="entry name" value="SPERMIDINE/PUTRESCINE IMPORT ATP-BINDING PROTEIN POTA"/>
    <property type="match status" value="1"/>
</dbReference>
<dbReference type="InterPro" id="IPR050093">
    <property type="entry name" value="ABC_SmlMolc_Importer"/>
</dbReference>